<name>A0A327WQI3_LARAB</name>
<dbReference type="EMBL" id="QLMC01000005">
    <property type="protein sequence ID" value="RAJ94206.1"/>
    <property type="molecule type" value="Genomic_DNA"/>
</dbReference>
<sequence length="167" mass="18768">MTLRMAIADTAASYVGIKELTNRNDHPVITKINRTFGLPKNAYYCASGLAYCYKVNIGKLPFNGAGSVSSWFANRKRWVYKRGERGNQRVGRKPQLMDGVSLYASHIEGLATVRFDPEAEYIETIGFNTTGGTGRGGVYRVRRRLKEVKAIVNHLTPYWESIHGNHN</sequence>
<proteinExistence type="predicted"/>
<accession>A0A327WQI3</accession>
<dbReference type="AlphaFoldDB" id="A0A327WQI3"/>
<gene>
    <name evidence="1" type="ORF">LX87_04091</name>
</gene>
<reference evidence="1 2" key="1">
    <citation type="submission" date="2018-06" db="EMBL/GenBank/DDBJ databases">
        <title>Genomic Encyclopedia of Archaeal and Bacterial Type Strains, Phase II (KMG-II): from individual species to whole genera.</title>
        <authorList>
            <person name="Goeker M."/>
        </authorList>
    </citation>
    <scope>NUCLEOTIDE SEQUENCE [LARGE SCALE GENOMIC DNA]</scope>
    <source>
        <strain evidence="1 2">DSM 21851</strain>
    </source>
</reference>
<organism evidence="1 2">
    <name type="scientific">Larkinella arboricola</name>
    <dbReference type="NCBI Taxonomy" id="643671"/>
    <lineage>
        <taxon>Bacteria</taxon>
        <taxon>Pseudomonadati</taxon>
        <taxon>Bacteroidota</taxon>
        <taxon>Cytophagia</taxon>
        <taxon>Cytophagales</taxon>
        <taxon>Spirosomataceae</taxon>
        <taxon>Larkinella</taxon>
    </lineage>
</organism>
<evidence type="ECO:0000313" key="1">
    <source>
        <dbReference type="EMBL" id="RAJ94206.1"/>
    </source>
</evidence>
<keyword evidence="2" id="KW-1185">Reference proteome</keyword>
<evidence type="ECO:0000313" key="2">
    <source>
        <dbReference type="Proteomes" id="UP000248790"/>
    </source>
</evidence>
<dbReference type="Proteomes" id="UP000248790">
    <property type="component" value="Unassembled WGS sequence"/>
</dbReference>
<comment type="caution">
    <text evidence="1">The sequence shown here is derived from an EMBL/GenBank/DDBJ whole genome shotgun (WGS) entry which is preliminary data.</text>
</comment>
<protein>
    <submittedName>
        <fullName evidence="1">Uncharacterized protein</fullName>
    </submittedName>
</protein>